<evidence type="ECO:0000256" key="10">
    <source>
        <dbReference type="ARBA" id="ARBA00048336"/>
    </source>
</evidence>
<dbReference type="InterPro" id="IPR038534">
    <property type="entry name" value="Rtr1/RPAP2_sf"/>
</dbReference>
<comment type="function">
    <text evidence="12">Putative RNA polymerase II subunit B1 C-terminal domain (CTD) phosphatase involved in RNA polymerase II transcription regulation.</text>
</comment>
<evidence type="ECO:0000256" key="5">
    <source>
        <dbReference type="ARBA" id="ARBA00022801"/>
    </source>
</evidence>
<keyword evidence="4 12" id="KW-0863">Zinc-finger</keyword>
<dbReference type="InterPro" id="IPR007308">
    <property type="entry name" value="Rtr1/RPAP2_dom"/>
</dbReference>
<evidence type="ECO:0000256" key="11">
    <source>
        <dbReference type="PROSITE-ProRule" id="PRU00812"/>
    </source>
</evidence>
<dbReference type="EC" id="3.1.3.16" evidence="12"/>
<comment type="subcellular location">
    <subcellularLocation>
        <location evidence="1 12">Nucleus</location>
    </subcellularLocation>
</comment>
<evidence type="ECO:0000256" key="9">
    <source>
        <dbReference type="ARBA" id="ARBA00047761"/>
    </source>
</evidence>
<name>A0A1I7U695_9PELO</name>
<dbReference type="GO" id="GO:0008270">
    <property type="term" value="F:zinc ion binding"/>
    <property type="evidence" value="ECO:0007669"/>
    <property type="project" value="UniProtKB-KW"/>
</dbReference>
<evidence type="ECO:0000256" key="12">
    <source>
        <dbReference type="RuleBase" id="RU367080"/>
    </source>
</evidence>
<feature type="compositionally biased region" description="Basic and acidic residues" evidence="13">
    <location>
        <begin position="219"/>
        <end position="236"/>
    </location>
</feature>
<keyword evidence="15" id="KW-1185">Reference proteome</keyword>
<keyword evidence="5 12" id="KW-0378">Hydrolase</keyword>
<evidence type="ECO:0000313" key="16">
    <source>
        <dbReference type="WBParaSite" id="Csp11.Scaffold629.g15282.t1"/>
    </source>
</evidence>
<dbReference type="Proteomes" id="UP000095282">
    <property type="component" value="Unplaced"/>
</dbReference>
<dbReference type="STRING" id="1561998.A0A1I7U695"/>
<feature type="region of interest" description="Disordered" evidence="13">
    <location>
        <begin position="173"/>
        <end position="192"/>
    </location>
</feature>
<dbReference type="GO" id="GO:0043175">
    <property type="term" value="F:RNA polymerase core enzyme binding"/>
    <property type="evidence" value="ECO:0007669"/>
    <property type="project" value="UniProtKB-UniRule"/>
</dbReference>
<keyword evidence="6 12" id="KW-0862">Zinc</keyword>
<reference evidence="16" key="1">
    <citation type="submission" date="2016-11" db="UniProtKB">
        <authorList>
            <consortium name="WormBaseParasite"/>
        </authorList>
    </citation>
    <scope>IDENTIFICATION</scope>
</reference>
<evidence type="ECO:0000256" key="4">
    <source>
        <dbReference type="ARBA" id="ARBA00022771"/>
    </source>
</evidence>
<feature type="region of interest" description="Disordered" evidence="13">
    <location>
        <begin position="208"/>
        <end position="236"/>
    </location>
</feature>
<evidence type="ECO:0000256" key="13">
    <source>
        <dbReference type="SAM" id="MobiDB-lite"/>
    </source>
</evidence>
<evidence type="ECO:0000256" key="7">
    <source>
        <dbReference type="ARBA" id="ARBA00022912"/>
    </source>
</evidence>
<dbReference type="PANTHER" id="PTHR14732">
    <property type="entry name" value="RNA POLYMERASE II SUBUNIT B1 CTD PHOSPHATASE RPAP2-RELATED"/>
    <property type="match status" value="1"/>
</dbReference>
<dbReference type="GO" id="GO:0008420">
    <property type="term" value="F:RNA polymerase II CTD heptapeptide repeat phosphatase activity"/>
    <property type="evidence" value="ECO:0007669"/>
    <property type="project" value="UniProtKB-UniRule"/>
</dbReference>
<comment type="catalytic activity">
    <reaction evidence="10 12">
        <text>O-phospho-L-threonyl-[protein] + H2O = L-threonyl-[protein] + phosphate</text>
        <dbReference type="Rhea" id="RHEA:47004"/>
        <dbReference type="Rhea" id="RHEA-COMP:11060"/>
        <dbReference type="Rhea" id="RHEA-COMP:11605"/>
        <dbReference type="ChEBI" id="CHEBI:15377"/>
        <dbReference type="ChEBI" id="CHEBI:30013"/>
        <dbReference type="ChEBI" id="CHEBI:43474"/>
        <dbReference type="ChEBI" id="CHEBI:61977"/>
        <dbReference type="EC" id="3.1.3.16"/>
    </reaction>
</comment>
<evidence type="ECO:0000313" key="15">
    <source>
        <dbReference type="Proteomes" id="UP000095282"/>
    </source>
</evidence>
<dbReference type="Gene3D" id="1.25.40.820">
    <property type="match status" value="1"/>
</dbReference>
<dbReference type="PANTHER" id="PTHR14732:SF0">
    <property type="entry name" value="RNA POLYMERASE II SUBUNIT B1 CTD PHOSPHATASE RPAP2-RELATED"/>
    <property type="match status" value="1"/>
</dbReference>
<sequence>MEKAAEEASFRRRVLTTIEYLIDIENVEDLKAQLPNLHGIGWDEVIEERFVNKQCGFPSCSRFPPKKPKIQQFQIDKKEGKIYEFCKQRGKFCGEKCYQKSIFIRNQLDEHPLWITGENEKRMGKEYEIPLDETFVCTEAPEKEEELDEEKGKSIEFVTDSIIAKVEKMKVAEEYEEPKEKDEDSEEKESYKLTDDDRDFIKSIKEFRNSNFGAPPPQKRIEKTPAPKLSEKDQKKEEEILERLREKYGNRNAKQKRPPILIAAPELPSKEEKKKTSFSWILDLLRSWYSDETRKLIREGARPTGGAAEQILMDFLSGKKMDGAELNLPNLDKYNVKEKRLNIFLHSIRHHWQDLEARLHLTPTRRDLLNRLATTFHLTSENITGWSKQELNSIVIALFILISLVDVELGDEYFLKDRASPEFCGIARDLCGLEGDQLTGLYSAIKAI</sequence>
<feature type="domain" description="RTR1-type" evidence="14">
    <location>
        <begin position="32"/>
        <end position="117"/>
    </location>
</feature>
<accession>A0A1I7U695</accession>
<keyword evidence="8 12" id="KW-0539">Nucleus</keyword>
<evidence type="ECO:0000256" key="2">
    <source>
        <dbReference type="ARBA" id="ARBA00005676"/>
    </source>
</evidence>
<evidence type="ECO:0000259" key="14">
    <source>
        <dbReference type="PROSITE" id="PS51479"/>
    </source>
</evidence>
<dbReference type="GO" id="GO:0005737">
    <property type="term" value="C:cytoplasm"/>
    <property type="evidence" value="ECO:0007669"/>
    <property type="project" value="TreeGrafter"/>
</dbReference>
<evidence type="ECO:0000256" key="3">
    <source>
        <dbReference type="ARBA" id="ARBA00022723"/>
    </source>
</evidence>
<organism evidence="15 16">
    <name type="scientific">Caenorhabditis tropicalis</name>
    <dbReference type="NCBI Taxonomy" id="1561998"/>
    <lineage>
        <taxon>Eukaryota</taxon>
        <taxon>Metazoa</taxon>
        <taxon>Ecdysozoa</taxon>
        <taxon>Nematoda</taxon>
        <taxon>Chromadorea</taxon>
        <taxon>Rhabditida</taxon>
        <taxon>Rhabditina</taxon>
        <taxon>Rhabditomorpha</taxon>
        <taxon>Rhabditoidea</taxon>
        <taxon>Rhabditidae</taxon>
        <taxon>Peloderinae</taxon>
        <taxon>Caenorhabditis</taxon>
    </lineage>
</organism>
<comment type="catalytic activity">
    <reaction evidence="9 12">
        <text>O-phospho-L-seryl-[protein] + H2O = L-seryl-[protein] + phosphate</text>
        <dbReference type="Rhea" id="RHEA:20629"/>
        <dbReference type="Rhea" id="RHEA-COMP:9863"/>
        <dbReference type="Rhea" id="RHEA-COMP:11604"/>
        <dbReference type="ChEBI" id="CHEBI:15377"/>
        <dbReference type="ChEBI" id="CHEBI:29999"/>
        <dbReference type="ChEBI" id="CHEBI:43474"/>
        <dbReference type="ChEBI" id="CHEBI:83421"/>
        <dbReference type="EC" id="3.1.3.16"/>
    </reaction>
</comment>
<evidence type="ECO:0000256" key="6">
    <source>
        <dbReference type="ARBA" id="ARBA00022833"/>
    </source>
</evidence>
<dbReference type="PROSITE" id="PS51479">
    <property type="entry name" value="ZF_RTR1"/>
    <property type="match status" value="1"/>
</dbReference>
<dbReference type="InterPro" id="IPR039693">
    <property type="entry name" value="Rtr1/RPAP2"/>
</dbReference>
<protein>
    <recommendedName>
        <fullName evidence="12">RNA polymerase II subunit B1 CTD phosphatase RPAP2 homolog</fullName>
        <ecNumber evidence="12">3.1.3.16</ecNumber>
    </recommendedName>
</protein>
<evidence type="ECO:0000256" key="1">
    <source>
        <dbReference type="ARBA" id="ARBA00004123"/>
    </source>
</evidence>
<comment type="similarity">
    <text evidence="2 11 12">Belongs to the RPAP2 family.</text>
</comment>
<dbReference type="WBParaSite" id="Csp11.Scaffold629.g15282.t1">
    <property type="protein sequence ID" value="Csp11.Scaffold629.g15282.t1"/>
    <property type="gene ID" value="Csp11.Scaffold629.g15282"/>
</dbReference>
<dbReference type="eggNOG" id="KOG4780">
    <property type="taxonomic scope" value="Eukaryota"/>
</dbReference>
<dbReference type="AlphaFoldDB" id="A0A1I7U695"/>
<keyword evidence="3 12" id="KW-0479">Metal-binding</keyword>
<proteinExistence type="inferred from homology"/>
<dbReference type="Pfam" id="PF04181">
    <property type="entry name" value="RPAP2_Rtr1"/>
    <property type="match status" value="1"/>
</dbReference>
<keyword evidence="7 12" id="KW-0904">Protein phosphatase</keyword>
<evidence type="ECO:0000256" key="8">
    <source>
        <dbReference type="ARBA" id="ARBA00023242"/>
    </source>
</evidence>
<dbReference type="GO" id="GO:0005634">
    <property type="term" value="C:nucleus"/>
    <property type="evidence" value="ECO:0007669"/>
    <property type="project" value="UniProtKB-SubCell"/>
</dbReference>